<dbReference type="AlphaFoldDB" id="A0A9Q3CSP8"/>
<evidence type="ECO:0000313" key="1">
    <source>
        <dbReference type="EMBL" id="MBW0487836.1"/>
    </source>
</evidence>
<comment type="caution">
    <text evidence="1">The sequence shown here is derived from an EMBL/GenBank/DDBJ whole genome shotgun (WGS) entry which is preliminary data.</text>
</comment>
<dbReference type="EMBL" id="AVOT02009308">
    <property type="protein sequence ID" value="MBW0487836.1"/>
    <property type="molecule type" value="Genomic_DNA"/>
</dbReference>
<sequence>MARPFPICADENFEPGLFRSSSLILASKGDLFMITLFGRLVCGARAHMDTRLLVNQGPATGNRFIRVHHAHSIVALELIEAQGLPSPQPAMSTAKDEVQWQWQG</sequence>
<reference evidence="1" key="1">
    <citation type="submission" date="2021-03" db="EMBL/GenBank/DDBJ databases">
        <title>Draft genome sequence of rust myrtle Austropuccinia psidii MF-1, a brazilian biotype.</title>
        <authorList>
            <person name="Quecine M.C."/>
            <person name="Pachon D.M.R."/>
            <person name="Bonatelli M.L."/>
            <person name="Correr F.H."/>
            <person name="Franceschini L.M."/>
            <person name="Leite T.F."/>
            <person name="Margarido G.R.A."/>
            <person name="Almeida C.A."/>
            <person name="Ferrarezi J.A."/>
            <person name="Labate C.A."/>
        </authorList>
    </citation>
    <scope>NUCLEOTIDE SEQUENCE</scope>
    <source>
        <strain evidence="1">MF-1</strain>
    </source>
</reference>
<protein>
    <submittedName>
        <fullName evidence="1">Uncharacterized protein</fullName>
    </submittedName>
</protein>
<evidence type="ECO:0000313" key="2">
    <source>
        <dbReference type="Proteomes" id="UP000765509"/>
    </source>
</evidence>
<keyword evidence="2" id="KW-1185">Reference proteome</keyword>
<gene>
    <name evidence="1" type="ORF">O181_027551</name>
</gene>
<name>A0A9Q3CSP8_9BASI</name>
<organism evidence="1 2">
    <name type="scientific">Austropuccinia psidii MF-1</name>
    <dbReference type="NCBI Taxonomy" id="1389203"/>
    <lineage>
        <taxon>Eukaryota</taxon>
        <taxon>Fungi</taxon>
        <taxon>Dikarya</taxon>
        <taxon>Basidiomycota</taxon>
        <taxon>Pucciniomycotina</taxon>
        <taxon>Pucciniomycetes</taxon>
        <taxon>Pucciniales</taxon>
        <taxon>Sphaerophragmiaceae</taxon>
        <taxon>Austropuccinia</taxon>
    </lineage>
</organism>
<dbReference type="Proteomes" id="UP000765509">
    <property type="component" value="Unassembled WGS sequence"/>
</dbReference>
<accession>A0A9Q3CSP8</accession>
<proteinExistence type="predicted"/>